<dbReference type="EMBL" id="JAEKJA010000002">
    <property type="protein sequence ID" value="MBJ3774728.1"/>
    <property type="molecule type" value="Genomic_DNA"/>
</dbReference>
<dbReference type="GO" id="GO:0006744">
    <property type="term" value="P:ubiquinone biosynthetic process"/>
    <property type="evidence" value="ECO:0007669"/>
    <property type="project" value="InterPro"/>
</dbReference>
<dbReference type="GO" id="GO:0004497">
    <property type="term" value="F:monooxygenase activity"/>
    <property type="evidence" value="ECO:0007669"/>
    <property type="project" value="UniProtKB-KW"/>
</dbReference>
<comment type="similarity">
    <text evidence="3">Belongs to the UbiH/COQ6 family.</text>
</comment>
<accession>A0A934ILV1</accession>
<evidence type="ECO:0000256" key="4">
    <source>
        <dbReference type="ARBA" id="ARBA00022630"/>
    </source>
</evidence>
<dbReference type="SUPFAM" id="SSF51905">
    <property type="entry name" value="FAD/NAD(P)-binding domain"/>
    <property type="match status" value="1"/>
</dbReference>
<dbReference type="PANTHER" id="PTHR43876:SF7">
    <property type="entry name" value="UBIQUINONE BIOSYNTHESIS MONOOXYGENASE COQ6, MITOCHONDRIAL"/>
    <property type="match status" value="1"/>
</dbReference>
<dbReference type="InterPro" id="IPR010971">
    <property type="entry name" value="UbiH/COQ6"/>
</dbReference>
<evidence type="ECO:0000259" key="8">
    <source>
        <dbReference type="Pfam" id="PF01494"/>
    </source>
</evidence>
<comment type="caution">
    <text evidence="9">The sequence shown here is derived from an EMBL/GenBank/DDBJ whole genome shotgun (WGS) entry which is preliminary data.</text>
</comment>
<keyword evidence="4" id="KW-0285">Flavoprotein</keyword>
<comment type="pathway">
    <text evidence="2">Cofactor biosynthesis; ubiquinone biosynthesis.</text>
</comment>
<organism evidence="9 10">
    <name type="scientific">Acuticoccus mangrovi</name>
    <dbReference type="NCBI Taxonomy" id="2796142"/>
    <lineage>
        <taxon>Bacteria</taxon>
        <taxon>Pseudomonadati</taxon>
        <taxon>Pseudomonadota</taxon>
        <taxon>Alphaproteobacteria</taxon>
        <taxon>Hyphomicrobiales</taxon>
        <taxon>Amorphaceae</taxon>
        <taxon>Acuticoccus</taxon>
    </lineage>
</organism>
<evidence type="ECO:0000313" key="10">
    <source>
        <dbReference type="Proteomes" id="UP000609531"/>
    </source>
</evidence>
<keyword evidence="10" id="KW-1185">Reference proteome</keyword>
<gene>
    <name evidence="9" type="ORF">JCR33_03465</name>
</gene>
<feature type="domain" description="FAD-binding" evidence="8">
    <location>
        <begin position="15"/>
        <end position="338"/>
    </location>
</feature>
<dbReference type="InterPro" id="IPR036188">
    <property type="entry name" value="FAD/NAD-bd_sf"/>
</dbReference>
<dbReference type="RefSeq" id="WP_198880631.1">
    <property type="nucleotide sequence ID" value="NZ_JAEKJA010000002.1"/>
</dbReference>
<evidence type="ECO:0000256" key="5">
    <source>
        <dbReference type="ARBA" id="ARBA00022827"/>
    </source>
</evidence>
<evidence type="ECO:0000256" key="3">
    <source>
        <dbReference type="ARBA" id="ARBA00005349"/>
    </source>
</evidence>
<dbReference type="PANTHER" id="PTHR43876">
    <property type="entry name" value="UBIQUINONE BIOSYNTHESIS MONOOXYGENASE COQ6, MITOCHONDRIAL"/>
    <property type="match status" value="1"/>
</dbReference>
<proteinExistence type="inferred from homology"/>
<evidence type="ECO:0000256" key="2">
    <source>
        <dbReference type="ARBA" id="ARBA00004749"/>
    </source>
</evidence>
<dbReference type="Gene3D" id="3.50.50.60">
    <property type="entry name" value="FAD/NAD(P)-binding domain"/>
    <property type="match status" value="2"/>
</dbReference>
<name>A0A934ILV1_9HYPH</name>
<reference evidence="9" key="1">
    <citation type="submission" date="2020-12" db="EMBL/GenBank/DDBJ databases">
        <title>Bacterial taxonomy.</title>
        <authorList>
            <person name="Pan X."/>
        </authorList>
    </citation>
    <scope>NUCLEOTIDE SEQUENCE</scope>
    <source>
        <strain evidence="9">B2012</strain>
    </source>
</reference>
<dbReference type="InterPro" id="IPR051205">
    <property type="entry name" value="UbiH/COQ6_monooxygenase"/>
</dbReference>
<evidence type="ECO:0000256" key="1">
    <source>
        <dbReference type="ARBA" id="ARBA00001974"/>
    </source>
</evidence>
<comment type="cofactor">
    <cofactor evidence="1">
        <name>FAD</name>
        <dbReference type="ChEBI" id="CHEBI:57692"/>
    </cofactor>
</comment>
<dbReference type="AlphaFoldDB" id="A0A934ILV1"/>
<keyword evidence="5" id="KW-0274">FAD</keyword>
<evidence type="ECO:0000313" key="9">
    <source>
        <dbReference type="EMBL" id="MBJ3774728.1"/>
    </source>
</evidence>
<dbReference type="GO" id="GO:0071949">
    <property type="term" value="F:FAD binding"/>
    <property type="evidence" value="ECO:0007669"/>
    <property type="project" value="InterPro"/>
</dbReference>
<dbReference type="PRINTS" id="PR00420">
    <property type="entry name" value="RNGMNOXGNASE"/>
</dbReference>
<keyword evidence="6" id="KW-0560">Oxidoreductase</keyword>
<keyword evidence="7 9" id="KW-0503">Monooxygenase</keyword>
<dbReference type="Pfam" id="PF01494">
    <property type="entry name" value="FAD_binding_3"/>
    <property type="match status" value="1"/>
</dbReference>
<evidence type="ECO:0000256" key="6">
    <source>
        <dbReference type="ARBA" id="ARBA00023002"/>
    </source>
</evidence>
<dbReference type="GO" id="GO:0016705">
    <property type="term" value="F:oxidoreductase activity, acting on paired donors, with incorporation or reduction of molecular oxygen"/>
    <property type="evidence" value="ECO:0007669"/>
    <property type="project" value="InterPro"/>
</dbReference>
<protein>
    <submittedName>
        <fullName evidence="9">FAD-dependent monooxygenase</fullName>
    </submittedName>
</protein>
<dbReference type="NCBIfam" id="TIGR01988">
    <property type="entry name" value="Ubi-OHases"/>
    <property type="match status" value="1"/>
</dbReference>
<dbReference type="Proteomes" id="UP000609531">
    <property type="component" value="Unassembled WGS sequence"/>
</dbReference>
<dbReference type="InterPro" id="IPR002938">
    <property type="entry name" value="FAD-bd"/>
</dbReference>
<evidence type="ECO:0000256" key="7">
    <source>
        <dbReference type="ARBA" id="ARBA00023033"/>
    </source>
</evidence>
<sequence length="393" mass="41671">MDANDTMGASETLVVDVAVVGGGPTGALAALVAAEAGWRVALVAPAPARDPRTTALLMPSVALLDRLGVWEGVAPHAAALTSMRIIDDTGRLPRAPEIAFDAHEISLDQFGFNVENDHLNAALADRLASAGVRHVDELAERVHNGEIASVEAGETRVEAELIVGADGIDSVVRAASGLAVKRWRYNQSAFVTVLSHARPHGNASIEFHTPGGPFTLVPLPGERSSLVFVERPEVIDEWASADPGPLARELERRAHAVLGRMQIDGPRAVIPLEGMVAHHFGVRRAVLVGEAGHRLPPIGAQGLNLGIRDVAILSNLLERARPGRSLAGLADRYDSHRRLEVGVRSTGVDLLNRSLLTSALPLTLLRTAGLTAAREIGPVRRAMMRAGLAEPLF</sequence>